<protein>
    <submittedName>
        <fullName evidence="6">Uncharacterized protein</fullName>
    </submittedName>
</protein>
<evidence type="ECO:0000256" key="5">
    <source>
        <dbReference type="SAM" id="Phobius"/>
    </source>
</evidence>
<dbReference type="EMBL" id="MCFH01000040">
    <property type="protein sequence ID" value="ORX45415.1"/>
    <property type="molecule type" value="Genomic_DNA"/>
</dbReference>
<dbReference type="InterPro" id="IPR026770">
    <property type="entry name" value="RNase_K"/>
</dbReference>
<evidence type="ECO:0000313" key="7">
    <source>
        <dbReference type="Proteomes" id="UP000193719"/>
    </source>
</evidence>
<dbReference type="GO" id="GO:0004521">
    <property type="term" value="F:RNA endonuclease activity"/>
    <property type="evidence" value="ECO:0007669"/>
    <property type="project" value="InterPro"/>
</dbReference>
<evidence type="ECO:0000256" key="2">
    <source>
        <dbReference type="ARBA" id="ARBA00022692"/>
    </source>
</evidence>
<keyword evidence="7" id="KW-1185">Reference proteome</keyword>
<sequence>MKLVLVSPCCSVCCTVFSVFGAIILLAFGIMFKAGVHELTMTKESPANPGDVGVSCFIAAGIYLLFILFCSCQTVVAKKTKKPEEFGASS</sequence>
<keyword evidence="3 5" id="KW-1133">Transmembrane helix</keyword>
<proteinExistence type="predicted"/>
<dbReference type="Proteomes" id="UP000193719">
    <property type="component" value="Unassembled WGS sequence"/>
</dbReference>
<gene>
    <name evidence="6" type="ORF">BCR36DRAFT_358388</name>
</gene>
<dbReference type="OrthoDB" id="2113431at2759"/>
<evidence type="ECO:0000256" key="3">
    <source>
        <dbReference type="ARBA" id="ARBA00022989"/>
    </source>
</evidence>
<dbReference type="InterPro" id="IPR056552">
    <property type="entry name" value="Ribonucl_Kappa"/>
</dbReference>
<reference evidence="6 7" key="2">
    <citation type="submission" date="2016-08" db="EMBL/GenBank/DDBJ databases">
        <title>Pervasive Adenine N6-methylation of Active Genes in Fungi.</title>
        <authorList>
            <consortium name="DOE Joint Genome Institute"/>
            <person name="Mondo S.J."/>
            <person name="Dannebaum R.O."/>
            <person name="Kuo R.C."/>
            <person name="Labutti K."/>
            <person name="Haridas S."/>
            <person name="Kuo A."/>
            <person name="Salamov A."/>
            <person name="Ahrendt S.R."/>
            <person name="Lipzen A."/>
            <person name="Sullivan W."/>
            <person name="Andreopoulos W.B."/>
            <person name="Clum A."/>
            <person name="Lindquist E."/>
            <person name="Daum C."/>
            <person name="Ramamoorthy G.K."/>
            <person name="Gryganskyi A."/>
            <person name="Culley D."/>
            <person name="Magnuson J.K."/>
            <person name="James T.Y."/>
            <person name="O'Malley M.A."/>
            <person name="Stajich J.E."/>
            <person name="Spatafora J.W."/>
            <person name="Visel A."/>
            <person name="Grigoriev I.V."/>
        </authorList>
    </citation>
    <scope>NUCLEOTIDE SEQUENCE [LARGE SCALE GENOMIC DNA]</scope>
    <source>
        <strain evidence="7">finn</strain>
    </source>
</reference>
<name>A0A1Y1V1Y0_9FUNG</name>
<dbReference type="GO" id="GO:0016020">
    <property type="term" value="C:membrane"/>
    <property type="evidence" value="ECO:0007669"/>
    <property type="project" value="UniProtKB-SubCell"/>
</dbReference>
<organism evidence="6 7">
    <name type="scientific">Piromyces finnis</name>
    <dbReference type="NCBI Taxonomy" id="1754191"/>
    <lineage>
        <taxon>Eukaryota</taxon>
        <taxon>Fungi</taxon>
        <taxon>Fungi incertae sedis</taxon>
        <taxon>Chytridiomycota</taxon>
        <taxon>Chytridiomycota incertae sedis</taxon>
        <taxon>Neocallimastigomycetes</taxon>
        <taxon>Neocallimastigales</taxon>
        <taxon>Neocallimastigaceae</taxon>
        <taxon>Piromyces</taxon>
    </lineage>
</organism>
<dbReference type="PANTHER" id="PTHR31733">
    <property type="entry name" value="RIBONUCLEASE KAPPA"/>
    <property type="match status" value="1"/>
</dbReference>
<evidence type="ECO:0000256" key="1">
    <source>
        <dbReference type="ARBA" id="ARBA00004141"/>
    </source>
</evidence>
<accession>A0A1Y1V1Y0</accession>
<evidence type="ECO:0000313" key="6">
    <source>
        <dbReference type="EMBL" id="ORX45415.1"/>
    </source>
</evidence>
<comment type="caution">
    <text evidence="6">The sequence shown here is derived from an EMBL/GenBank/DDBJ whole genome shotgun (WGS) entry which is preliminary data.</text>
</comment>
<keyword evidence="2 5" id="KW-0812">Transmembrane</keyword>
<dbReference type="AlphaFoldDB" id="A0A1Y1V1Y0"/>
<evidence type="ECO:0000256" key="4">
    <source>
        <dbReference type="ARBA" id="ARBA00023136"/>
    </source>
</evidence>
<feature type="transmembrane region" description="Helical" evidence="5">
    <location>
        <begin position="12"/>
        <end position="32"/>
    </location>
</feature>
<keyword evidence="4 5" id="KW-0472">Membrane</keyword>
<reference evidence="6 7" key="1">
    <citation type="submission" date="2016-08" db="EMBL/GenBank/DDBJ databases">
        <title>Genomes of anaerobic fungi encode conserved fungal cellulosomes for biomass hydrolysis.</title>
        <authorList>
            <consortium name="DOE Joint Genome Institute"/>
            <person name="Haitjema C.H."/>
            <person name="Gilmore S.P."/>
            <person name="Henske J.K."/>
            <person name="Solomon K.V."/>
            <person name="De Groot R."/>
            <person name="Kuo A."/>
            <person name="Mondo S.J."/>
            <person name="Salamov A.A."/>
            <person name="Labutti K."/>
            <person name="Zhao Z."/>
            <person name="Chiniquy J."/>
            <person name="Barry K."/>
            <person name="Brewer H.M."/>
            <person name="Purvine S.O."/>
            <person name="Wright A.T."/>
            <person name="Boxma B."/>
            <person name="Van Alen T."/>
            <person name="Hackstein J.H."/>
            <person name="Baker S.E."/>
            <person name="Grigoriev I.V."/>
            <person name="O'Malley M.A."/>
        </authorList>
    </citation>
    <scope>NUCLEOTIDE SEQUENCE [LARGE SCALE GENOMIC DNA]</scope>
    <source>
        <strain evidence="7">finn</strain>
    </source>
</reference>
<dbReference type="Pfam" id="PF23489">
    <property type="entry name" value="V-ATPase_su_f"/>
    <property type="match status" value="1"/>
</dbReference>
<feature type="transmembrane region" description="Helical" evidence="5">
    <location>
        <begin position="52"/>
        <end position="72"/>
    </location>
</feature>
<comment type="subcellular location">
    <subcellularLocation>
        <location evidence="1">Membrane</location>
        <topology evidence="1">Multi-pass membrane protein</topology>
    </subcellularLocation>
</comment>
<dbReference type="STRING" id="1754191.A0A1Y1V1Y0"/>